<evidence type="ECO:0000256" key="2">
    <source>
        <dbReference type="SAM" id="MobiDB-lite"/>
    </source>
</evidence>
<keyword evidence="1" id="KW-0175">Coiled coil</keyword>
<feature type="region of interest" description="Disordered" evidence="2">
    <location>
        <begin position="517"/>
        <end position="559"/>
    </location>
</feature>
<organism evidence="4 5">
    <name type="scientific">Rubneribacter badeniensis</name>
    <dbReference type="NCBI Taxonomy" id="2070688"/>
    <lineage>
        <taxon>Bacteria</taxon>
        <taxon>Bacillati</taxon>
        <taxon>Actinomycetota</taxon>
        <taxon>Coriobacteriia</taxon>
        <taxon>Eggerthellales</taxon>
        <taxon>Eggerthellaceae</taxon>
        <taxon>Rubneribacter</taxon>
    </lineage>
</organism>
<accession>A0A9D3ADA3</accession>
<dbReference type="InterPro" id="IPR005094">
    <property type="entry name" value="Endonuclease_MobA/VirD2"/>
</dbReference>
<dbReference type="Pfam" id="PF03432">
    <property type="entry name" value="Relaxase"/>
    <property type="match status" value="1"/>
</dbReference>
<feature type="region of interest" description="Disordered" evidence="2">
    <location>
        <begin position="149"/>
        <end position="173"/>
    </location>
</feature>
<reference evidence="4" key="2">
    <citation type="submission" date="2021-09" db="EMBL/GenBank/DDBJ databases">
        <authorList>
            <person name="Gilroy R."/>
        </authorList>
    </citation>
    <scope>NUCLEOTIDE SEQUENCE</scope>
    <source>
        <strain evidence="4">USAMLcec12-2067</strain>
    </source>
</reference>
<comment type="caution">
    <text evidence="4">The sequence shown here is derived from an EMBL/GenBank/DDBJ whole genome shotgun (WGS) entry which is preliminary data.</text>
</comment>
<sequence>MAMLKTLYRKKGGCEEIRAYIEKEGRCLAYDYGPNVSDAGDWAASFDMTRKIWGKDDGRKYYHVIISPDPEDDCNLATLRDLATSWMQERYPETEYVIGYHDDNGHLHAHIAMNSVIPDTGYKVHIDDKEVMDDAMTLQRMCKERGLSYFENPSPTHGKTGFEISKGERKRPPVVLSDTERRLIARGIKPWKQDVRDAIDASIAEAASWNDFEKAMSARGFNVRVGRRNTVTFAHPDAEGTKRTVRGTVDNLGSAYTLQGIMLRLPKVDGREYAGVCVPPPRQPIVVPKNIEESIELHGKRRPWLDPQRTLDLIAVMRKNGFASVGELREALSEERRFLDGQRAKLAEARAYAGALDEAAEKVARYVEIDTGEDASALIASIDNLFERRSLEQWFEEHDIDPYAFVENSEDRRQRMRAEVRKIAQTCDEHERALNVLSSAMRTAQNLGMPTPETDADRTARTHGMEHWKNRRRIKSREDLSRLRMRQIEKTAKRFEESGDERLKALAMLQREASLRKQMEKVQKQAEQQKQEERRQTELAEETTTQGVAHEANDSLSQR</sequence>
<feature type="coiled-coil region" evidence="1">
    <location>
        <begin position="406"/>
        <end position="433"/>
    </location>
</feature>
<gene>
    <name evidence="4" type="ORF">K8V16_07635</name>
</gene>
<name>A0A9D3ADA3_9ACTN</name>
<evidence type="ECO:0000259" key="3">
    <source>
        <dbReference type="Pfam" id="PF03432"/>
    </source>
</evidence>
<evidence type="ECO:0000313" key="5">
    <source>
        <dbReference type="Proteomes" id="UP000789325"/>
    </source>
</evidence>
<feature type="compositionally biased region" description="Basic and acidic residues" evidence="2">
    <location>
        <begin position="517"/>
        <end position="538"/>
    </location>
</feature>
<proteinExistence type="predicted"/>
<dbReference type="Proteomes" id="UP000789325">
    <property type="component" value="Unassembled WGS sequence"/>
</dbReference>
<reference evidence="4" key="1">
    <citation type="journal article" date="2021" name="PeerJ">
        <title>Extensive microbial diversity within the chicken gut microbiome revealed by metagenomics and culture.</title>
        <authorList>
            <person name="Gilroy R."/>
            <person name="Ravi A."/>
            <person name="Getino M."/>
            <person name="Pursley I."/>
            <person name="Horton D.L."/>
            <person name="Alikhan N.F."/>
            <person name="Baker D."/>
            <person name="Gharbi K."/>
            <person name="Hall N."/>
            <person name="Watson M."/>
            <person name="Adriaenssens E.M."/>
            <person name="Foster-Nyarko E."/>
            <person name="Jarju S."/>
            <person name="Secka A."/>
            <person name="Antonio M."/>
            <person name="Oren A."/>
            <person name="Chaudhuri R.R."/>
            <person name="La Ragione R."/>
            <person name="Hildebrand F."/>
            <person name="Pallen M.J."/>
        </authorList>
    </citation>
    <scope>NUCLEOTIDE SEQUENCE</scope>
    <source>
        <strain evidence="4">USAMLcec12-2067</strain>
    </source>
</reference>
<feature type="compositionally biased region" description="Basic and acidic residues" evidence="2">
    <location>
        <begin position="455"/>
        <end position="468"/>
    </location>
</feature>
<evidence type="ECO:0000256" key="1">
    <source>
        <dbReference type="SAM" id="Coils"/>
    </source>
</evidence>
<feature type="region of interest" description="Disordered" evidence="2">
    <location>
        <begin position="446"/>
        <end position="470"/>
    </location>
</feature>
<protein>
    <submittedName>
        <fullName evidence="4">Relaxase/mobilization nuclease domain-containing protein</fullName>
    </submittedName>
</protein>
<dbReference type="AlphaFoldDB" id="A0A9D3ADA3"/>
<feature type="domain" description="MobA/VirD2-like nuclease" evidence="3">
    <location>
        <begin position="22"/>
        <end position="147"/>
    </location>
</feature>
<dbReference type="EMBL" id="DYZL01000163">
    <property type="protein sequence ID" value="HJH43654.1"/>
    <property type="molecule type" value="Genomic_DNA"/>
</dbReference>
<evidence type="ECO:0000313" key="4">
    <source>
        <dbReference type="EMBL" id="HJH43654.1"/>
    </source>
</evidence>